<protein>
    <submittedName>
        <fullName evidence="2">Uncharacterized protein</fullName>
    </submittedName>
</protein>
<sequence>MEKEAALQAHRDQLRRAERNAKLKQALEDKASKAAEDKAFKASEETTPKEVEAPRRAKPAAVDVFDAVVDNNTHRKHHSAPVALRDLDQAHIDLRGDFQADALLGASLHGRATVNRGNAAELKAVETLRMMPPAILLQLPPTPERDAGAPRHVHLQYRLRKGLSYETGPPPLRRRELDEVLRHRAKGRRRVEPAVVEPRKVDVERQLRQVKSCLRSSIAAKGSKSESELPAPSRLEVLRSSVSSSLLEAMLASRTSFNAPKLLKR</sequence>
<proteinExistence type="predicted"/>
<dbReference type="OrthoDB" id="84200at2759"/>
<organism evidence="2 3">
    <name type="scientific">Achlya hypogyna</name>
    <name type="common">Oomycete</name>
    <name type="synonym">Protoachlya hypogyna</name>
    <dbReference type="NCBI Taxonomy" id="1202772"/>
    <lineage>
        <taxon>Eukaryota</taxon>
        <taxon>Sar</taxon>
        <taxon>Stramenopiles</taxon>
        <taxon>Oomycota</taxon>
        <taxon>Saprolegniomycetes</taxon>
        <taxon>Saprolegniales</taxon>
        <taxon>Achlyaceae</taxon>
        <taxon>Achlya</taxon>
    </lineage>
</organism>
<gene>
    <name evidence="2" type="ORF">ACHHYP_03190</name>
</gene>
<feature type="region of interest" description="Disordered" evidence="1">
    <location>
        <begin position="24"/>
        <end position="57"/>
    </location>
</feature>
<dbReference type="EMBL" id="JNBR01000441">
    <property type="protein sequence ID" value="OQR92813.1"/>
    <property type="molecule type" value="Genomic_DNA"/>
</dbReference>
<comment type="caution">
    <text evidence="2">The sequence shown here is derived from an EMBL/GenBank/DDBJ whole genome shotgun (WGS) entry which is preliminary data.</text>
</comment>
<feature type="compositionally biased region" description="Basic and acidic residues" evidence="1">
    <location>
        <begin position="24"/>
        <end position="55"/>
    </location>
</feature>
<dbReference type="AlphaFoldDB" id="A0A1V9Z477"/>
<accession>A0A1V9Z477</accession>
<reference evidence="2 3" key="1">
    <citation type="journal article" date="2014" name="Genome Biol. Evol.">
        <title>The secreted proteins of Achlya hypogyna and Thraustotheca clavata identify the ancestral oomycete secretome and reveal gene acquisitions by horizontal gene transfer.</title>
        <authorList>
            <person name="Misner I."/>
            <person name="Blouin N."/>
            <person name="Leonard G."/>
            <person name="Richards T.A."/>
            <person name="Lane C.E."/>
        </authorList>
    </citation>
    <scope>NUCLEOTIDE SEQUENCE [LARGE SCALE GENOMIC DNA]</scope>
    <source>
        <strain evidence="2 3">ATCC 48635</strain>
    </source>
</reference>
<name>A0A1V9Z477_ACHHY</name>
<dbReference type="Proteomes" id="UP000243579">
    <property type="component" value="Unassembled WGS sequence"/>
</dbReference>
<evidence type="ECO:0000313" key="3">
    <source>
        <dbReference type="Proteomes" id="UP000243579"/>
    </source>
</evidence>
<evidence type="ECO:0000256" key="1">
    <source>
        <dbReference type="SAM" id="MobiDB-lite"/>
    </source>
</evidence>
<keyword evidence="3" id="KW-1185">Reference proteome</keyword>
<evidence type="ECO:0000313" key="2">
    <source>
        <dbReference type="EMBL" id="OQR92813.1"/>
    </source>
</evidence>